<feature type="domain" description="Putative auto-transporter adhesin head GIN" evidence="2">
    <location>
        <begin position="29"/>
        <end position="209"/>
    </location>
</feature>
<keyword evidence="4" id="KW-1185">Reference proteome</keyword>
<keyword evidence="1" id="KW-0732">Signal</keyword>
<reference evidence="4" key="1">
    <citation type="journal article" date="2019" name="Int. J. Syst. Evol. Microbiol.">
        <title>The Global Catalogue of Microorganisms (GCM) 10K type strain sequencing project: providing services to taxonomists for standard genome sequencing and annotation.</title>
        <authorList>
            <consortium name="The Broad Institute Genomics Platform"/>
            <consortium name="The Broad Institute Genome Sequencing Center for Infectious Disease"/>
            <person name="Wu L."/>
            <person name="Ma J."/>
        </authorList>
    </citation>
    <scope>NUCLEOTIDE SEQUENCE [LARGE SCALE GENOMIC DNA]</scope>
    <source>
        <strain evidence="4">CCUG 62952</strain>
    </source>
</reference>
<dbReference type="Pfam" id="PF10988">
    <property type="entry name" value="DUF2807"/>
    <property type="match status" value="1"/>
</dbReference>
<name>A0ABW3CZS2_9FLAO</name>
<accession>A0ABW3CZS2</accession>
<evidence type="ECO:0000313" key="4">
    <source>
        <dbReference type="Proteomes" id="UP001596978"/>
    </source>
</evidence>
<proteinExistence type="predicted"/>
<dbReference type="Proteomes" id="UP001596978">
    <property type="component" value="Unassembled WGS sequence"/>
</dbReference>
<evidence type="ECO:0000259" key="2">
    <source>
        <dbReference type="Pfam" id="PF10988"/>
    </source>
</evidence>
<organism evidence="3 4">
    <name type="scientific">Sungkyunkwania multivorans</name>
    <dbReference type="NCBI Taxonomy" id="1173618"/>
    <lineage>
        <taxon>Bacteria</taxon>
        <taxon>Pseudomonadati</taxon>
        <taxon>Bacteroidota</taxon>
        <taxon>Flavobacteriia</taxon>
        <taxon>Flavobacteriales</taxon>
        <taxon>Flavobacteriaceae</taxon>
        <taxon>Sungkyunkwania</taxon>
    </lineage>
</organism>
<dbReference type="EMBL" id="JBHTJH010000017">
    <property type="protein sequence ID" value="MFD0863183.1"/>
    <property type="molecule type" value="Genomic_DNA"/>
</dbReference>
<dbReference type="RefSeq" id="WP_386408995.1">
    <property type="nucleotide sequence ID" value="NZ_JBHTJH010000017.1"/>
</dbReference>
<feature type="signal peptide" evidence="1">
    <location>
        <begin position="1"/>
        <end position="18"/>
    </location>
</feature>
<gene>
    <name evidence="3" type="ORF">ACFQ1M_13295</name>
</gene>
<dbReference type="InterPro" id="IPR021255">
    <property type="entry name" value="DUF2807"/>
</dbReference>
<feature type="chain" id="PRO_5047186903" evidence="1">
    <location>
        <begin position="19"/>
        <end position="226"/>
    </location>
</feature>
<comment type="caution">
    <text evidence="3">The sequence shown here is derived from an EMBL/GenBank/DDBJ whole genome shotgun (WGS) entry which is preliminary data.</text>
</comment>
<sequence>MKKILVFIALACSAMVTAQDSSKTVQLEDFNEIKVFDGISVTLIKADENKAVISGEDISDVALVIRNGRLKVRMEIDKVFTGHRSFVEIYYKDRLDVIDVNENAFLSSEDVIEQTSIELKAQEGAEMNVRLDTQKVDVLSTSGGKIEATGDSITQDVIITSGGQYEGDRLKTEQSYIRVNAGGTGYVNASELVEARVRAGGTVRIHGKPKVIDKKTFLGGKIIEMD</sequence>
<dbReference type="Gene3D" id="2.160.20.120">
    <property type="match status" value="1"/>
</dbReference>
<evidence type="ECO:0000256" key="1">
    <source>
        <dbReference type="SAM" id="SignalP"/>
    </source>
</evidence>
<evidence type="ECO:0000313" key="3">
    <source>
        <dbReference type="EMBL" id="MFD0863183.1"/>
    </source>
</evidence>
<protein>
    <submittedName>
        <fullName evidence="3">Head GIN domain-containing protein</fullName>
    </submittedName>
</protein>